<accession>B6JYZ7</accession>
<evidence type="ECO:0000313" key="2">
    <source>
        <dbReference type="EMBL" id="EEB06765.1"/>
    </source>
</evidence>
<dbReference type="InterPro" id="IPR036291">
    <property type="entry name" value="NAD(P)-bd_dom_sf"/>
</dbReference>
<keyword evidence="4" id="KW-1185">Reference proteome</keyword>
<dbReference type="STRING" id="402676.B6JYZ7"/>
<dbReference type="GO" id="GO:0005739">
    <property type="term" value="C:mitochondrion"/>
    <property type="evidence" value="ECO:0000318"/>
    <property type="project" value="GO_Central"/>
</dbReference>
<dbReference type="GO" id="GO:0006744">
    <property type="term" value="P:ubiquinone biosynthetic process"/>
    <property type="evidence" value="ECO:0000318"/>
    <property type="project" value="GO_Central"/>
</dbReference>
<dbReference type="RefSeq" id="XP_002173058.1">
    <property type="nucleotide sequence ID" value="XM_002173022.2"/>
</dbReference>
<dbReference type="JaponicusDB" id="SJAG_01820">
    <property type="gene designation" value="coq11"/>
</dbReference>
<dbReference type="AlphaFoldDB" id="B6JYZ7"/>
<dbReference type="PANTHER" id="PTHR12126:SF16">
    <property type="entry name" value="MIOREX COMPLEX COMPONENT 2"/>
    <property type="match status" value="1"/>
</dbReference>
<dbReference type="HOGENOM" id="CLU_055314_1_0_1"/>
<protein>
    <submittedName>
        <fullName evidence="2">NAD dependent epimerase/dehydratase</fullName>
    </submittedName>
</protein>
<dbReference type="Pfam" id="PF01370">
    <property type="entry name" value="Epimerase"/>
    <property type="match status" value="1"/>
</dbReference>
<dbReference type="VEuPathDB" id="FungiDB:SJAG_01820"/>
<evidence type="ECO:0000313" key="4">
    <source>
        <dbReference type="Proteomes" id="UP000001744"/>
    </source>
</evidence>
<proteinExistence type="predicted"/>
<evidence type="ECO:0000259" key="1">
    <source>
        <dbReference type="Pfam" id="PF01370"/>
    </source>
</evidence>
<evidence type="ECO:0000313" key="3">
    <source>
        <dbReference type="JaponicusDB" id="SJAG_01820"/>
    </source>
</evidence>
<dbReference type="OMA" id="WERADIF"/>
<feature type="domain" description="NAD-dependent epimerase/dehydratase" evidence="1">
    <location>
        <begin position="3"/>
        <end position="67"/>
    </location>
</feature>
<gene>
    <name evidence="3" type="primary">coq11</name>
    <name evidence="2" type="ORF">SJAG_01820</name>
</gene>
<dbReference type="InterPro" id="IPR051207">
    <property type="entry name" value="ComplexI_NDUFA9_subunit"/>
</dbReference>
<name>B6JYZ7_SCHJY</name>
<dbReference type="EMBL" id="KE651168">
    <property type="protein sequence ID" value="EEB06765.1"/>
    <property type="molecule type" value="Genomic_DNA"/>
</dbReference>
<dbReference type="PANTHER" id="PTHR12126">
    <property type="entry name" value="NADH-UBIQUINONE OXIDOREDUCTASE 39 KDA SUBUNIT-RELATED"/>
    <property type="match status" value="1"/>
</dbReference>
<dbReference type="OrthoDB" id="276721at2759"/>
<dbReference type="Gene3D" id="3.40.50.720">
    <property type="entry name" value="NAD(P)-binding Rossmann-like Domain"/>
    <property type="match status" value="1"/>
</dbReference>
<dbReference type="InterPro" id="IPR001509">
    <property type="entry name" value="Epimerase_deHydtase"/>
</dbReference>
<sequence>MKIVVAGGTGLLGQAICRAAVQKGLQVHAVSRHGKTKGLEDAWANHVSWHSIDVQNDTKALTPLLKDSSCLVNTIGILMENNYKKILKKPFSAGIRALKNFPSFLPSKDNNNPLKNEKTTKSPAQKGSLFKAINENLAVKLGALASQNNVPTYCYISTHGYFPGIDPEYVNSKRRAEQRIQSIPNLRSIFLRPSFMYDRHARPISEPISLLFKMTSGLKDAVFGPKAGVDNALVAPPLPTASVGAAIVEAICDPSVHGVVSVNDILRLAEKAT</sequence>
<dbReference type="eggNOG" id="KOG4288">
    <property type="taxonomic scope" value="Eukaryota"/>
</dbReference>
<dbReference type="SUPFAM" id="SSF51735">
    <property type="entry name" value="NAD(P)-binding Rossmann-fold domains"/>
    <property type="match status" value="1"/>
</dbReference>
<organism evidence="2 4">
    <name type="scientific">Schizosaccharomyces japonicus (strain yFS275 / FY16936)</name>
    <name type="common">Fission yeast</name>
    <dbReference type="NCBI Taxonomy" id="402676"/>
    <lineage>
        <taxon>Eukaryota</taxon>
        <taxon>Fungi</taxon>
        <taxon>Dikarya</taxon>
        <taxon>Ascomycota</taxon>
        <taxon>Taphrinomycotina</taxon>
        <taxon>Schizosaccharomycetes</taxon>
        <taxon>Schizosaccharomycetales</taxon>
        <taxon>Schizosaccharomycetaceae</taxon>
        <taxon>Schizosaccharomyces</taxon>
    </lineage>
</organism>
<dbReference type="Proteomes" id="UP000001744">
    <property type="component" value="Unassembled WGS sequence"/>
</dbReference>
<dbReference type="GeneID" id="7048247"/>
<dbReference type="GO" id="GO:0044877">
    <property type="term" value="F:protein-containing complex binding"/>
    <property type="evidence" value="ECO:0000318"/>
    <property type="project" value="GO_Central"/>
</dbReference>
<reference evidence="2 4" key="1">
    <citation type="journal article" date="2011" name="Science">
        <title>Comparative functional genomics of the fission yeasts.</title>
        <authorList>
            <person name="Rhind N."/>
            <person name="Chen Z."/>
            <person name="Yassour M."/>
            <person name="Thompson D.A."/>
            <person name="Haas B.J."/>
            <person name="Habib N."/>
            <person name="Wapinski I."/>
            <person name="Roy S."/>
            <person name="Lin M.F."/>
            <person name="Heiman D.I."/>
            <person name="Young S.K."/>
            <person name="Furuya K."/>
            <person name="Guo Y."/>
            <person name="Pidoux A."/>
            <person name="Chen H.M."/>
            <person name="Robbertse B."/>
            <person name="Goldberg J.M."/>
            <person name="Aoki K."/>
            <person name="Bayne E.H."/>
            <person name="Berlin A.M."/>
            <person name="Desjardins C.A."/>
            <person name="Dobbs E."/>
            <person name="Dukaj L."/>
            <person name="Fan L."/>
            <person name="FitzGerald M.G."/>
            <person name="French C."/>
            <person name="Gujja S."/>
            <person name="Hansen K."/>
            <person name="Keifenheim D."/>
            <person name="Levin J.Z."/>
            <person name="Mosher R.A."/>
            <person name="Mueller C.A."/>
            <person name="Pfiffner J."/>
            <person name="Priest M."/>
            <person name="Russ C."/>
            <person name="Smialowska A."/>
            <person name="Swoboda P."/>
            <person name="Sykes S.M."/>
            <person name="Vaughn M."/>
            <person name="Vengrova S."/>
            <person name="Yoder R."/>
            <person name="Zeng Q."/>
            <person name="Allshire R."/>
            <person name="Baulcombe D."/>
            <person name="Birren B.W."/>
            <person name="Brown W."/>
            <person name="Ekwall K."/>
            <person name="Kellis M."/>
            <person name="Leatherwood J."/>
            <person name="Levin H."/>
            <person name="Margalit H."/>
            <person name="Martienssen R."/>
            <person name="Nieduszynski C.A."/>
            <person name="Spatafora J.W."/>
            <person name="Friedman N."/>
            <person name="Dalgaard J.Z."/>
            <person name="Baumann P."/>
            <person name="Niki H."/>
            <person name="Regev A."/>
            <person name="Nusbaum C."/>
        </authorList>
    </citation>
    <scope>NUCLEOTIDE SEQUENCE [LARGE SCALE GENOMIC DNA]</scope>
    <source>
        <strain evidence="4">yFS275 / FY16936</strain>
    </source>
</reference>